<keyword evidence="3" id="KW-0472">Membrane</keyword>
<dbReference type="GeneTree" id="ENSGT00950000183106"/>
<dbReference type="PANTHER" id="PTHR15736">
    <property type="entry name" value="PROTEIN FAM131B-RELATED"/>
    <property type="match status" value="1"/>
</dbReference>
<accession>A0A8C4TL75</accession>
<protein>
    <submittedName>
        <fullName evidence="4">Protein FAM131C-like</fullName>
    </submittedName>
</protein>
<evidence type="ECO:0000313" key="5">
    <source>
        <dbReference type="Proteomes" id="UP000694620"/>
    </source>
</evidence>
<feature type="transmembrane region" description="Helical" evidence="3">
    <location>
        <begin position="6"/>
        <end position="27"/>
    </location>
</feature>
<sequence length="236" mass="26140">CCNEGPILDVFIVLCVFFFWVGLVATIKDHITKPTAMARGRVAHLIEWKGWSSRQESWSGPPLPDEEQYSDLTDELKEARFAAGVAEQFAIAEATMSAWSSMDDGDDPDGKASQDSMLFQDPEGIYLQNVLLNGPQRLYSVNLDGDDGALYSYESSSATSLPLRNFQPEDSPLEQQVVPAVPVTGLPSSLFGDTIVEREFPRIAQRTLRGTLQPRRSSSIRHADSSSLSEDEVFYN</sequence>
<reference evidence="4" key="2">
    <citation type="submission" date="2025-09" db="UniProtKB">
        <authorList>
            <consortium name="Ensembl"/>
        </authorList>
    </citation>
    <scope>IDENTIFICATION</scope>
</reference>
<name>A0A8C4TL75_ERPCA</name>
<evidence type="ECO:0000256" key="2">
    <source>
        <dbReference type="SAM" id="MobiDB-lite"/>
    </source>
</evidence>
<dbReference type="Pfam" id="PF15010">
    <property type="entry name" value="FAM131"/>
    <property type="match status" value="1"/>
</dbReference>
<dbReference type="Ensembl" id="ENSECRT00000034112.1">
    <property type="protein sequence ID" value="ENSECRP00000033384.1"/>
    <property type="gene ID" value="ENSECRG00000022601.1"/>
</dbReference>
<organism evidence="4 5">
    <name type="scientific">Erpetoichthys calabaricus</name>
    <name type="common">Rope fish</name>
    <name type="synonym">Calamoichthys calabaricus</name>
    <dbReference type="NCBI Taxonomy" id="27687"/>
    <lineage>
        <taxon>Eukaryota</taxon>
        <taxon>Metazoa</taxon>
        <taxon>Chordata</taxon>
        <taxon>Craniata</taxon>
        <taxon>Vertebrata</taxon>
        <taxon>Euteleostomi</taxon>
        <taxon>Actinopterygii</taxon>
        <taxon>Polypteriformes</taxon>
        <taxon>Polypteridae</taxon>
        <taxon>Erpetoichthys</taxon>
    </lineage>
</organism>
<keyword evidence="5" id="KW-1185">Reference proteome</keyword>
<evidence type="ECO:0000313" key="4">
    <source>
        <dbReference type="Ensembl" id="ENSECRP00000033384.1"/>
    </source>
</evidence>
<keyword evidence="3" id="KW-0812">Transmembrane</keyword>
<comment type="similarity">
    <text evidence="1">Belongs to the FAM131 family.</text>
</comment>
<dbReference type="Proteomes" id="UP000694620">
    <property type="component" value="Unassembled WGS sequence"/>
</dbReference>
<keyword evidence="3" id="KW-1133">Transmembrane helix</keyword>
<reference evidence="4" key="1">
    <citation type="submission" date="2025-08" db="UniProtKB">
        <authorList>
            <consortium name="Ensembl"/>
        </authorList>
    </citation>
    <scope>IDENTIFICATION</scope>
</reference>
<proteinExistence type="inferred from homology"/>
<dbReference type="InterPro" id="IPR026782">
    <property type="entry name" value="FAM131"/>
</dbReference>
<dbReference type="AlphaFoldDB" id="A0A8C4TL75"/>
<dbReference type="PANTHER" id="PTHR15736:SF2">
    <property type="entry name" value="PROTEIN FAM131C"/>
    <property type="match status" value="1"/>
</dbReference>
<feature type="region of interest" description="Disordered" evidence="2">
    <location>
        <begin position="211"/>
        <end position="236"/>
    </location>
</feature>
<evidence type="ECO:0000256" key="1">
    <source>
        <dbReference type="ARBA" id="ARBA00010635"/>
    </source>
</evidence>
<evidence type="ECO:0000256" key="3">
    <source>
        <dbReference type="SAM" id="Phobius"/>
    </source>
</evidence>